<accession>A0A0K2VGD9</accession>
<evidence type="ECO:0000256" key="1">
    <source>
        <dbReference type="SAM" id="SignalP"/>
    </source>
</evidence>
<organism evidence="2">
    <name type="scientific">Lepeophtheirus salmonis</name>
    <name type="common">Salmon louse</name>
    <name type="synonym">Caligus salmonis</name>
    <dbReference type="NCBI Taxonomy" id="72036"/>
    <lineage>
        <taxon>Eukaryota</taxon>
        <taxon>Metazoa</taxon>
        <taxon>Ecdysozoa</taxon>
        <taxon>Arthropoda</taxon>
        <taxon>Crustacea</taxon>
        <taxon>Multicrustacea</taxon>
        <taxon>Hexanauplia</taxon>
        <taxon>Copepoda</taxon>
        <taxon>Siphonostomatoida</taxon>
        <taxon>Caligidae</taxon>
        <taxon>Lepeophtheirus</taxon>
    </lineage>
</organism>
<protein>
    <submittedName>
        <fullName evidence="2">Uncharacterized protein</fullName>
    </submittedName>
</protein>
<dbReference type="AlphaFoldDB" id="A0A0K2VGD9"/>
<proteinExistence type="predicted"/>
<feature type="chain" id="PRO_5005489411" evidence="1">
    <location>
        <begin position="19"/>
        <end position="54"/>
    </location>
</feature>
<keyword evidence="1" id="KW-0732">Signal</keyword>
<evidence type="ECO:0000313" key="2">
    <source>
        <dbReference type="EMBL" id="CDW49011.1"/>
    </source>
</evidence>
<feature type="signal peptide" evidence="1">
    <location>
        <begin position="1"/>
        <end position="18"/>
    </location>
</feature>
<feature type="non-terminal residue" evidence="2">
    <location>
        <position position="54"/>
    </location>
</feature>
<reference evidence="2" key="1">
    <citation type="submission" date="2014-05" db="EMBL/GenBank/DDBJ databases">
        <authorList>
            <person name="Chronopoulou M."/>
        </authorList>
    </citation>
    <scope>NUCLEOTIDE SEQUENCE</scope>
    <source>
        <tissue evidence="2">Whole organism</tissue>
    </source>
</reference>
<name>A0A0K2VGD9_LEPSM</name>
<dbReference type="EMBL" id="HACA01031650">
    <property type="protein sequence ID" value="CDW49011.1"/>
    <property type="molecule type" value="Transcribed_RNA"/>
</dbReference>
<sequence>MLTRIFVCLVGASMIASGLYVDPNPETFKSFNCVKEDGTKCDKWEECDQTSCVL</sequence>